<comment type="caution">
    <text evidence="1">The sequence shown here is derived from an EMBL/GenBank/DDBJ whole genome shotgun (WGS) entry which is preliminary data.</text>
</comment>
<evidence type="ECO:0000313" key="2">
    <source>
        <dbReference type="Proteomes" id="UP000824469"/>
    </source>
</evidence>
<name>A0AA38CR84_TAXCH</name>
<feature type="non-terminal residue" evidence="1">
    <location>
        <position position="1"/>
    </location>
</feature>
<keyword evidence="2" id="KW-1185">Reference proteome</keyword>
<protein>
    <submittedName>
        <fullName evidence="1">Uncharacterized protein</fullName>
    </submittedName>
</protein>
<accession>A0AA38CR84</accession>
<dbReference type="Proteomes" id="UP000824469">
    <property type="component" value="Unassembled WGS sequence"/>
</dbReference>
<dbReference type="AlphaFoldDB" id="A0AA38CR84"/>
<dbReference type="EMBL" id="JAHRHJ020000009">
    <property type="protein sequence ID" value="KAH9301079.1"/>
    <property type="molecule type" value="Genomic_DNA"/>
</dbReference>
<organism evidence="1 2">
    <name type="scientific">Taxus chinensis</name>
    <name type="common">Chinese yew</name>
    <name type="synonym">Taxus wallichiana var. chinensis</name>
    <dbReference type="NCBI Taxonomy" id="29808"/>
    <lineage>
        <taxon>Eukaryota</taxon>
        <taxon>Viridiplantae</taxon>
        <taxon>Streptophyta</taxon>
        <taxon>Embryophyta</taxon>
        <taxon>Tracheophyta</taxon>
        <taxon>Spermatophyta</taxon>
        <taxon>Pinopsida</taxon>
        <taxon>Pinidae</taxon>
        <taxon>Conifers II</taxon>
        <taxon>Cupressales</taxon>
        <taxon>Taxaceae</taxon>
        <taxon>Taxus</taxon>
    </lineage>
</organism>
<evidence type="ECO:0000313" key="1">
    <source>
        <dbReference type="EMBL" id="KAH9301079.1"/>
    </source>
</evidence>
<reference evidence="1 2" key="1">
    <citation type="journal article" date="2021" name="Nat. Plants">
        <title>The Taxus genome provides insights into paclitaxel biosynthesis.</title>
        <authorList>
            <person name="Xiong X."/>
            <person name="Gou J."/>
            <person name="Liao Q."/>
            <person name="Li Y."/>
            <person name="Zhou Q."/>
            <person name="Bi G."/>
            <person name="Li C."/>
            <person name="Du R."/>
            <person name="Wang X."/>
            <person name="Sun T."/>
            <person name="Guo L."/>
            <person name="Liang H."/>
            <person name="Lu P."/>
            <person name="Wu Y."/>
            <person name="Zhang Z."/>
            <person name="Ro D.K."/>
            <person name="Shang Y."/>
            <person name="Huang S."/>
            <person name="Yan J."/>
        </authorList>
    </citation>
    <scope>NUCLEOTIDE SEQUENCE [LARGE SCALE GENOMIC DNA]</scope>
    <source>
        <strain evidence="1">Ta-2019</strain>
    </source>
</reference>
<feature type="non-terminal residue" evidence="1">
    <location>
        <position position="66"/>
    </location>
</feature>
<sequence>SEREDVPVTRNLFESVIVETRIKLKKISETLSSEIRERFCKDKILEAMGVMNPNFWNTEGGRADFV</sequence>
<gene>
    <name evidence="1" type="ORF">KI387_012662</name>
</gene>
<proteinExistence type="predicted"/>